<dbReference type="AlphaFoldDB" id="A0A926JVB7"/>
<protein>
    <submittedName>
        <fullName evidence="1">Uncharacterized protein</fullName>
    </submittedName>
</protein>
<evidence type="ECO:0000313" key="1">
    <source>
        <dbReference type="EMBL" id="MBC9797868.1"/>
    </source>
</evidence>
<evidence type="ECO:0000313" key="2">
    <source>
        <dbReference type="Proteomes" id="UP000653730"/>
    </source>
</evidence>
<dbReference type="EMBL" id="JACVDC010000076">
    <property type="protein sequence ID" value="MBC9797868.1"/>
    <property type="molecule type" value="Genomic_DNA"/>
</dbReference>
<keyword evidence="2" id="KW-1185">Reference proteome</keyword>
<dbReference type="Proteomes" id="UP000653730">
    <property type="component" value="Unassembled WGS sequence"/>
</dbReference>
<reference evidence="1 2" key="1">
    <citation type="submission" date="2020-09" db="EMBL/GenBank/DDBJ databases">
        <title>Sinomicrobium weinanense sp. nov., a halophilic bacteria isolated from saline-alkali soil.</title>
        <authorList>
            <person name="Wu P."/>
            <person name="Ren H."/>
            <person name="Mei Y."/>
            <person name="Liang Y."/>
            <person name="Chen Z."/>
        </authorList>
    </citation>
    <scope>NUCLEOTIDE SEQUENCE [LARGE SCALE GENOMIC DNA]</scope>
    <source>
        <strain evidence="1 2">FJxs</strain>
    </source>
</reference>
<organism evidence="1 2">
    <name type="scientific">Sinomicrobium weinanense</name>
    <dbReference type="NCBI Taxonomy" id="2842200"/>
    <lineage>
        <taxon>Bacteria</taxon>
        <taxon>Pseudomonadati</taxon>
        <taxon>Bacteroidota</taxon>
        <taxon>Flavobacteriia</taxon>
        <taxon>Flavobacteriales</taxon>
        <taxon>Flavobacteriaceae</taxon>
        <taxon>Sinomicrobium</taxon>
    </lineage>
</organism>
<accession>A0A926JVB7</accession>
<name>A0A926JVB7_9FLAO</name>
<gene>
    <name evidence="1" type="ORF">IBL28_17990</name>
</gene>
<comment type="caution">
    <text evidence="1">The sequence shown here is derived from an EMBL/GenBank/DDBJ whole genome shotgun (WGS) entry which is preliminary data.</text>
</comment>
<dbReference type="RefSeq" id="WP_187966997.1">
    <property type="nucleotide sequence ID" value="NZ_JACVDC010000076.1"/>
</dbReference>
<sequence length="211" mass="25195">MDLSKKTDRMDIVIEPQRQTILVQQRWKYDWQTVIPLSNWTYDEKKEFHHQADKLIWNQWGGHFFIKIEGSSDFAKKAVNREFTVNFDLKWVLSNEHWRVVIRKIPKGGFKQSKTNWTDRKILLDSEDVASTEKMPGFFQHGVSHEFGHAIGNVPNEVNHWDEYRTTSSYYRDLYSIMNVGSELRERHLDYLVRELNTMIPETTFSINKLQ</sequence>
<proteinExistence type="predicted"/>